<dbReference type="Pfam" id="PF13385">
    <property type="entry name" value="Laminin_G_3"/>
    <property type="match status" value="6"/>
</dbReference>
<evidence type="ECO:0000256" key="2">
    <source>
        <dbReference type="ARBA" id="ARBA00023157"/>
    </source>
</evidence>
<dbReference type="Gene3D" id="2.60.120.200">
    <property type="match status" value="7"/>
</dbReference>
<evidence type="ECO:0000313" key="4">
    <source>
        <dbReference type="EMBL" id="KKS02917.1"/>
    </source>
</evidence>
<comment type="caution">
    <text evidence="4">The sequence shown here is derived from an EMBL/GenBank/DDBJ whole genome shotgun (WGS) entry which is preliminary data.</text>
</comment>
<dbReference type="PANTHER" id="PTHR42535:SF2">
    <property type="entry name" value="CHROMOSOME UNDETERMINED SCAFFOLD_146, WHOLE GENOME SHOTGUN SEQUENCE"/>
    <property type="match status" value="1"/>
</dbReference>
<organism evidence="4 5">
    <name type="scientific">candidate division WWE3 bacterium GW2011_GWC2_41_23</name>
    <dbReference type="NCBI Taxonomy" id="1619123"/>
    <lineage>
        <taxon>Bacteria</taxon>
        <taxon>Katanobacteria</taxon>
    </lineage>
</organism>
<sequence>MWRYDSTRFTPTPTTYFEAVLANDTADQTTYAALYTDGALCTSQVSGSEVSVTSTSYTRVRSGSISLTDDTDYSVCIKASANTAKMINAKVVLQQSDGTNGIRDLELYQMQVNGAMTDSDATYSSTIKYTTFNPGFYATQIGFEGGTFNYFYEATMKTSAETGYARLYNATAESAVTGGEITTIAASYSRVRSSDITSNMPQTSSTYFVTQDMDTQIKNSATNTTSIANSWIIIQVSDLSNTTNTIYAELYNLTDGTSVSGSEVSTAALGTTTHLRSPSVTLTTGKEYVVRTKTSSSDAVPYYVYNAKIIQEQSDGTNGIRDLEIVQPYNTYRYTDSDATYSQIYHLALSPYPNMNGGNFAYYFESNIKTSAGTGYARLYDTSTSAAITNSEITTIATSATRVRSTDLTPYIPTTTNTIDIQLKNEATNTTTSTGSSLLIQVSNLGDPVVYVALYQNGSSCTNQVSGSEISTKVSDGIKRSVSSSLGLPDGDYMACTKTPGNVSVKLYNAKITHYQSAAQGITSLRTFRSLNTDLATESTSTYASKKYLNSYDPGAFTGTVSGSFEATLSATGSTAYAQLYNITGSEAVTGTETTTASTSYTRVQTGGITLPTSNSTLDIQIKNGSTSTTKAPASWLVLDIENILPAIVHDSTSNKLNGQLEGTTWESEQNCISGLCLEFDGIDDYVKVIDNPKLDFAASNNFTISMWFTQPYSTIGSTALISKYESIGSDGGYQIKIGTDGKVVVEISDDNTTFPKDSVTSSVSYRDSKWHHVAAVKNGTTSLLLYVDGVLEGTDSTIATTGSLANNDLLYIGDANDGTTGNWLGHIDETKIYRYARSAQEIENELYGTNPGGATSLGANVAAKINRGLLARWGMEEVAADSCGVGTTDGCDSTSNGYNGYWEGNAVSSPGKLGNSLVFDGTGDAFRVTPGGAKLSGTSLTSRIPITFDNSASAEDLTNFPVLIKLNASRISYTRTQDLGQDIRFTDSDGDTLLSYEIEKWDETGDSYVWVKVPNIPAGSTTDYIYMYFNNTSLTDGQSSENVWDSNHVSVWHLDESSGTNIDDSTTNSNDGTKTLATKPSYTANGAANGGQVFDGTNNIVSIPNDATFNMGNIMTVEAWVKPTTCATRQTVLGRNNEAGVIQLEINNSSCAVGTIINGTFISYTGTNALTAGQWNHVVYTRNGTGATHKFYVNGVEKSLATNASNNYTNPTGAFDFGRRTTAGGQLFTGTLDEVRMSNIARTADWAEATYITITDTLNTYGDEQMYTPEFNISEQVSVSGWYHPTTLDATTKYLTYGSGTTKSMYIKTDPSNAGKLLYSSNGIDERASSTTLSTNNWYYITLTGNSTETKLYVNGKLDSTVTNTTGISDLKSFYVGNNNSLSTSGFVGKVDEVKLYNTVLAASEVAGSYTSPKSPVAYYTFDQKSTTGVFDISTNNNSGTWTGSTTNRYTTGKFGSAGVFDGATDYVSTSDTPFDITTDFTLESWINLGTAGSAPYNIVSKHSTATSGGYALFVDANGAVNCLTDNGTTETVSKTANSAVTSSSGWVHVAAVREETSCKVYVNTEDKTVTAGTHTTLATNDAGLRLGSNTAGSEFFKGYLDEVKIYDYAVVPTALLNDYNAGHPIPGSPVGSAKAYWKMDEGYGNTVHNTSPFESVYDGTIIGATWSQDGKFDRALEFDGANDYVTVASGELVDQDTITIEGWVYPASVNGAHDFTIFTQNDNGSGYATHNFAISGSTGKLTYDNELPSDGVLSSNIALTASKWTHIAVVRDGNAVSFYIDGYEQGGGTAEARSSYAAVDNSLIGARYYSGTPQHQFAGRIDELKVYTAALDKSQIAQAYNRGRVFSFGALSTDSSGIPLNSAKGTYCVPGDSSTCNNPVANYSFDEKTGSTLNDISGNGNTGTIYGNATWTNGNVGGALEFDGTDDYVSIATGELVAQDNFTVEAWIFPGKVTDVSNTFTIFAQNDNDAGNFTHMLAINNSTGTLLYDNSAPSGGGINGSTTLVANTWNHVAVTRNGTTVTLYLNGTGDGTGTGETRQSAASIDSTFIGTRYYSGSPQHKFNGKISHLTVYDYARTPAQIAWDYDRGGPSLWWKLDECQGLVANDSGKSGTYDGIISIGGSGTNSSEGSCASLQTDEAWYNGASGKTNGSLHFDGSDDYSILATGPTSYAVSFWIKPASTTQSIVDLANGGITISVSSGTINANGFSSPTIYVDGYSTTTLPDTNWHQVTVVDTTAFDTSNITLGKINTSYFTGQIDEFRLFSYPLTATQVRNNVSEGAVIFN</sequence>
<keyword evidence="1" id="KW-0732">Signal</keyword>
<feature type="domain" description="LamG-like jellyroll fold" evidence="3">
    <location>
        <begin position="1480"/>
        <end position="1615"/>
    </location>
</feature>
<gene>
    <name evidence="4" type="ORF">UU55_C0008G0017</name>
</gene>
<dbReference type="EMBL" id="LCBB01000008">
    <property type="protein sequence ID" value="KKS02917.1"/>
    <property type="molecule type" value="Genomic_DNA"/>
</dbReference>
<feature type="domain" description="LamG-like jellyroll fold" evidence="3">
    <location>
        <begin position="701"/>
        <end position="841"/>
    </location>
</feature>
<name>A0A0G0VT99_UNCKA</name>
<feature type="domain" description="LamG-like jellyroll fold" evidence="3">
    <location>
        <begin position="1276"/>
        <end position="1405"/>
    </location>
</feature>
<proteinExistence type="predicted"/>
<feature type="domain" description="LamG-like jellyroll fold" evidence="3">
    <location>
        <begin position="1698"/>
        <end position="1836"/>
    </location>
</feature>
<feature type="domain" description="LamG-like jellyroll fold" evidence="3">
    <location>
        <begin position="1114"/>
        <end position="1246"/>
    </location>
</feature>
<evidence type="ECO:0000313" key="5">
    <source>
        <dbReference type="Proteomes" id="UP000033947"/>
    </source>
</evidence>
<evidence type="ECO:0000256" key="1">
    <source>
        <dbReference type="ARBA" id="ARBA00022729"/>
    </source>
</evidence>
<dbReference type="SMART" id="SM00560">
    <property type="entry name" value="LamGL"/>
    <property type="match status" value="6"/>
</dbReference>
<dbReference type="Pfam" id="PF10102">
    <property type="entry name" value="DUF2341"/>
    <property type="match status" value="1"/>
</dbReference>
<evidence type="ECO:0000259" key="3">
    <source>
        <dbReference type="SMART" id="SM00560"/>
    </source>
</evidence>
<keyword evidence="2" id="KW-1015">Disulfide bond</keyword>
<accession>A0A0G0VT99</accession>
<dbReference type="Proteomes" id="UP000033947">
    <property type="component" value="Unassembled WGS sequence"/>
</dbReference>
<dbReference type="InterPro" id="IPR006558">
    <property type="entry name" value="LamG-like"/>
</dbReference>
<dbReference type="InterPro" id="IPR013320">
    <property type="entry name" value="ConA-like_dom_sf"/>
</dbReference>
<feature type="domain" description="LamG-like jellyroll fold" evidence="3">
    <location>
        <begin position="1942"/>
        <end position="2081"/>
    </location>
</feature>
<dbReference type="PANTHER" id="PTHR42535">
    <property type="entry name" value="OOKINETE PROTEIN, PUTATIVE-RELATED"/>
    <property type="match status" value="1"/>
</dbReference>
<reference evidence="4 5" key="1">
    <citation type="journal article" date="2015" name="Nature">
        <title>rRNA introns, odd ribosomes, and small enigmatic genomes across a large radiation of phyla.</title>
        <authorList>
            <person name="Brown C.T."/>
            <person name="Hug L.A."/>
            <person name="Thomas B.C."/>
            <person name="Sharon I."/>
            <person name="Castelle C.J."/>
            <person name="Singh A."/>
            <person name="Wilkins M.J."/>
            <person name="Williams K.H."/>
            <person name="Banfield J.F."/>
        </authorList>
    </citation>
    <scope>NUCLEOTIDE SEQUENCE [LARGE SCALE GENOMIC DNA]</scope>
</reference>
<protein>
    <recommendedName>
        <fullName evidence="3">LamG-like jellyroll fold domain-containing protein</fullName>
    </recommendedName>
</protein>
<dbReference type="SUPFAM" id="SSF49899">
    <property type="entry name" value="Concanavalin A-like lectins/glucanases"/>
    <property type="match status" value="7"/>
</dbReference>
<dbReference type="InterPro" id="IPR018765">
    <property type="entry name" value="DUF2341"/>
</dbReference>